<dbReference type="InterPro" id="IPR015720">
    <property type="entry name" value="Emp24-like"/>
</dbReference>
<keyword evidence="5 8" id="KW-1133">Transmembrane helix</keyword>
<organism evidence="11 12">
    <name type="scientific">Calicophoron daubneyi</name>
    <name type="common">Rumen fluke</name>
    <name type="synonym">Paramphistomum daubneyi</name>
    <dbReference type="NCBI Taxonomy" id="300641"/>
    <lineage>
        <taxon>Eukaryota</taxon>
        <taxon>Metazoa</taxon>
        <taxon>Spiralia</taxon>
        <taxon>Lophotrochozoa</taxon>
        <taxon>Platyhelminthes</taxon>
        <taxon>Trematoda</taxon>
        <taxon>Digenea</taxon>
        <taxon>Plagiorchiida</taxon>
        <taxon>Pronocephalata</taxon>
        <taxon>Paramphistomoidea</taxon>
        <taxon>Paramphistomidae</taxon>
        <taxon>Calicophoron</taxon>
    </lineage>
</organism>
<feature type="signal peptide" evidence="9">
    <location>
        <begin position="1"/>
        <end position="19"/>
    </location>
</feature>
<feature type="compositionally biased region" description="Polar residues" evidence="7">
    <location>
        <begin position="241"/>
        <end position="256"/>
    </location>
</feature>
<evidence type="ECO:0000256" key="8">
    <source>
        <dbReference type="SAM" id="Phobius"/>
    </source>
</evidence>
<dbReference type="Proteomes" id="UP001497525">
    <property type="component" value="Unassembled WGS sequence"/>
</dbReference>
<keyword evidence="3 8" id="KW-0812">Transmembrane</keyword>
<dbReference type="Pfam" id="PF01105">
    <property type="entry name" value="EMP24_GP25L"/>
    <property type="match status" value="1"/>
</dbReference>
<evidence type="ECO:0000256" key="6">
    <source>
        <dbReference type="ARBA" id="ARBA00023136"/>
    </source>
</evidence>
<evidence type="ECO:0000313" key="12">
    <source>
        <dbReference type="Proteomes" id="UP001497525"/>
    </source>
</evidence>
<evidence type="ECO:0000256" key="5">
    <source>
        <dbReference type="ARBA" id="ARBA00022989"/>
    </source>
</evidence>
<evidence type="ECO:0000259" key="10">
    <source>
        <dbReference type="PROSITE" id="PS50866"/>
    </source>
</evidence>
<protein>
    <recommendedName>
        <fullName evidence="10">GOLD domain-containing protein</fullName>
    </recommendedName>
</protein>
<accession>A0AAV2T778</accession>
<dbReference type="EMBL" id="CAXLJL010000112">
    <property type="protein sequence ID" value="CAL5131929.1"/>
    <property type="molecule type" value="Genomic_DNA"/>
</dbReference>
<dbReference type="GO" id="GO:0016020">
    <property type="term" value="C:membrane"/>
    <property type="evidence" value="ECO:0007669"/>
    <property type="project" value="UniProtKB-SubCell"/>
</dbReference>
<dbReference type="PANTHER" id="PTHR22811">
    <property type="entry name" value="TRANSMEMBRANE EMP24 DOMAIN-CONTAINING PROTEIN"/>
    <property type="match status" value="1"/>
</dbReference>
<dbReference type="PROSITE" id="PS50866">
    <property type="entry name" value="GOLD"/>
    <property type="match status" value="1"/>
</dbReference>
<feature type="region of interest" description="Disordered" evidence="7">
    <location>
        <begin position="40"/>
        <end position="70"/>
    </location>
</feature>
<feature type="compositionally biased region" description="Polar residues" evidence="7">
    <location>
        <begin position="129"/>
        <end position="151"/>
    </location>
</feature>
<evidence type="ECO:0000256" key="9">
    <source>
        <dbReference type="SAM" id="SignalP"/>
    </source>
</evidence>
<evidence type="ECO:0000256" key="1">
    <source>
        <dbReference type="ARBA" id="ARBA00004479"/>
    </source>
</evidence>
<comment type="caution">
    <text evidence="11">The sequence shown here is derived from an EMBL/GenBank/DDBJ whole genome shotgun (WGS) entry which is preliminary data.</text>
</comment>
<proteinExistence type="inferred from homology"/>
<feature type="domain" description="GOLD" evidence="10">
    <location>
        <begin position="494"/>
        <end position="577"/>
    </location>
</feature>
<comment type="similarity">
    <text evidence="2">Belongs to the EMP24/GP25L family.</text>
</comment>
<evidence type="ECO:0000256" key="3">
    <source>
        <dbReference type="ARBA" id="ARBA00022692"/>
    </source>
</evidence>
<evidence type="ECO:0000313" key="11">
    <source>
        <dbReference type="EMBL" id="CAL5131929.1"/>
    </source>
</evidence>
<evidence type="ECO:0000256" key="2">
    <source>
        <dbReference type="ARBA" id="ARBA00007104"/>
    </source>
</evidence>
<reference evidence="11" key="1">
    <citation type="submission" date="2024-06" db="EMBL/GenBank/DDBJ databases">
        <authorList>
            <person name="Liu X."/>
            <person name="Lenzi L."/>
            <person name="Haldenby T S."/>
            <person name="Uol C."/>
        </authorList>
    </citation>
    <scope>NUCLEOTIDE SEQUENCE</scope>
</reference>
<feature type="region of interest" description="Disordered" evidence="7">
    <location>
        <begin position="369"/>
        <end position="441"/>
    </location>
</feature>
<evidence type="ECO:0000256" key="4">
    <source>
        <dbReference type="ARBA" id="ARBA00022729"/>
    </source>
</evidence>
<feature type="chain" id="PRO_5043405115" description="GOLD domain-containing protein" evidence="9">
    <location>
        <begin position="20"/>
        <end position="705"/>
    </location>
</feature>
<evidence type="ECO:0000256" key="7">
    <source>
        <dbReference type="SAM" id="MobiDB-lite"/>
    </source>
</evidence>
<feature type="region of interest" description="Disordered" evidence="7">
    <location>
        <begin position="121"/>
        <end position="170"/>
    </location>
</feature>
<dbReference type="InterPro" id="IPR009038">
    <property type="entry name" value="GOLD_dom"/>
</dbReference>
<feature type="transmembrane region" description="Helical" evidence="8">
    <location>
        <begin position="663"/>
        <end position="684"/>
    </location>
</feature>
<sequence>MRLHISLFCLSLFIGLILSQDARQDVNPNREVRPQFDGVAGAAFTNHPPKENPQRLSPTPDGSVFQEGHVGTPQVINSGALHNEQVVGSQFVPPAQQASAGDQSGLGRVPAQSDPAYVRASGAPAQDRFQPSTGNEAKSGDHPSQQYSSFPDPQVPVPNQFAAEADSSRTQFAEVRANQNNNVQLPRGGQATALNDRPPSSQQMHHVGGGQYEKVQTAVPVQQRVVPVNNGQQYAGAPASASGQPQYAQTQPVASNGQYKTVQREAPVIQQHWGSVINEGREDGSFQGGMPVKPQQQNMAIPREAPIIQQQNQHHLANGDLRYENGLRQEPVQPQQRMHPVDGGQQYGTPQAVYVNHGQPQMDTVHLRQPNEVNQPPSHPSHAKQPDSVLTASNTPSSQYPNSDFGHPDRRPQNPPRDDGVPVPNTFGHFPHHNVGPDAHPPFVQSLNNVPREYQLEAAFILPSINFDKNGRPAAEMSENDFVAVTPVVAPGMKECFFYRPVTNFLIDFQVIRGGALDLGLFIKDPTGEPIVIRRPAPDGSFSVKVPNQYRMMPYAICLDNRKASYAEKHVALTIDLDINWDNPSEQERAVIEALQRRTMATAQAEAVNTEVIKNWRIIANQLDGLVGRVRNIERLQQRSNNFGSADKALMEANFKRVTNGSIVQILLMIGVAVAQLFLIRSLFDSNSRFYRIWFGKPSSTAARC</sequence>
<name>A0AAV2T778_CALDB</name>
<feature type="region of interest" description="Disordered" evidence="7">
    <location>
        <begin position="232"/>
        <end position="256"/>
    </location>
</feature>
<feature type="compositionally biased region" description="Polar residues" evidence="7">
    <location>
        <begin position="388"/>
        <end position="402"/>
    </location>
</feature>
<feature type="region of interest" description="Disordered" evidence="7">
    <location>
        <begin position="183"/>
        <end position="207"/>
    </location>
</feature>
<keyword evidence="4 9" id="KW-0732">Signal</keyword>
<keyword evidence="6 8" id="KW-0472">Membrane</keyword>
<comment type="subcellular location">
    <subcellularLocation>
        <location evidence="1">Membrane</location>
        <topology evidence="1">Single-pass type I membrane protein</topology>
    </subcellularLocation>
</comment>
<gene>
    <name evidence="11" type="ORF">CDAUBV1_LOCUS4460</name>
</gene>
<dbReference type="AlphaFoldDB" id="A0AAV2T778"/>
<feature type="compositionally biased region" description="Basic and acidic residues" evidence="7">
    <location>
        <begin position="406"/>
        <end position="420"/>
    </location>
</feature>
<dbReference type="SMART" id="SM01190">
    <property type="entry name" value="EMP24_GP25L"/>
    <property type="match status" value="1"/>
</dbReference>